<feature type="domain" description="Glycosyl transferase family 1" evidence="7">
    <location>
        <begin position="182"/>
        <end position="328"/>
    </location>
</feature>
<evidence type="ECO:0000256" key="3">
    <source>
        <dbReference type="ARBA" id="ARBA00022679"/>
    </source>
</evidence>
<evidence type="ECO:0000256" key="4">
    <source>
        <dbReference type="ARBA" id="ARBA00044517"/>
    </source>
</evidence>
<evidence type="ECO:0000259" key="8">
    <source>
        <dbReference type="Pfam" id="PF12038"/>
    </source>
</evidence>
<feature type="domain" description="tRNA-queuosine alpha-mannosyltransferase N-terminal" evidence="8">
    <location>
        <begin position="11"/>
        <end position="177"/>
    </location>
</feature>
<dbReference type="AlphaFoldDB" id="A0A3B0X496"/>
<dbReference type="GO" id="GO:0016438">
    <property type="term" value="F:tRNA-queuosine(34) beta-mannosyltransferase activity"/>
    <property type="evidence" value="ECO:0007669"/>
    <property type="project" value="UniProtKB-EC"/>
</dbReference>
<dbReference type="EMBL" id="UOFE01000018">
    <property type="protein sequence ID" value="VAW51506.1"/>
    <property type="molecule type" value="Genomic_DNA"/>
</dbReference>
<evidence type="ECO:0000256" key="6">
    <source>
        <dbReference type="ARBA" id="ARBA00048439"/>
    </source>
</evidence>
<evidence type="ECO:0000256" key="2">
    <source>
        <dbReference type="ARBA" id="ARBA00022676"/>
    </source>
</evidence>
<keyword evidence="2" id="KW-0328">Glycosyltransferase</keyword>
<evidence type="ECO:0000259" key="7">
    <source>
        <dbReference type="Pfam" id="PF00534"/>
    </source>
</evidence>
<comment type="similarity">
    <text evidence="1">Belongs to the glycosyltransferase group 1 family. Glycosyltransferase 4 subfamily.</text>
</comment>
<dbReference type="InterPro" id="IPR001296">
    <property type="entry name" value="Glyco_trans_1"/>
</dbReference>
<organism evidence="9">
    <name type="scientific">hydrothermal vent metagenome</name>
    <dbReference type="NCBI Taxonomy" id="652676"/>
    <lineage>
        <taxon>unclassified sequences</taxon>
        <taxon>metagenomes</taxon>
        <taxon>ecological metagenomes</taxon>
    </lineage>
</organism>
<evidence type="ECO:0000313" key="9">
    <source>
        <dbReference type="EMBL" id="VAW51506.1"/>
    </source>
</evidence>
<reference evidence="9" key="1">
    <citation type="submission" date="2018-06" db="EMBL/GenBank/DDBJ databases">
        <authorList>
            <person name="Zhirakovskaya E."/>
        </authorList>
    </citation>
    <scope>NUCLEOTIDE SEQUENCE</scope>
</reference>
<dbReference type="SUPFAM" id="SSF53756">
    <property type="entry name" value="UDP-Glycosyltransferase/glycogen phosphorylase"/>
    <property type="match status" value="1"/>
</dbReference>
<proteinExistence type="inferred from homology"/>
<keyword evidence="3 9" id="KW-0808">Transferase</keyword>
<sequence length="356" mass="40749">MNVILKPKEKSIWLLSAYRSDSHASWADWLVETFTQFQWHKLELPGRHFRWRIRGNPLSWLHALPKGIPDFILATSMVDISTIKGLHPRLANVPCIYYFHENQFSYPVSKHQVDSVEPKMVQLYGAIAADKLLFNSVYNRDSFLEGVGNFLNKFPDSIPDGIVDSLRVKCDVLPVAIHPIEHNEIKNKSLILWNHRWEYDKDPQVFCDALIKLSETCPDFQLALLGSRSKIKPDALLKIEDKFADKILVNNKVSKQDYKKYLGQSSIVVSTAIHEFQGLSVLEAISAGAIPVVPDALCYQEQYDELYRYEAGSSDALAEMLESYLKHTPKLPDVSSWYSKNLVEEWDKVLSSNCSF</sequence>
<evidence type="ECO:0000256" key="1">
    <source>
        <dbReference type="ARBA" id="ARBA00009481"/>
    </source>
</evidence>
<dbReference type="Pfam" id="PF12038">
    <property type="entry name" value="QTMAN_N"/>
    <property type="match status" value="1"/>
</dbReference>
<dbReference type="PANTHER" id="PTHR13615">
    <property type="entry name" value="GLYCOSYLTRANSFERASE-LIKE 1"/>
    <property type="match status" value="1"/>
</dbReference>
<accession>A0A3B0X496</accession>
<gene>
    <name evidence="9" type="ORF">MNBD_GAMMA05-1759</name>
</gene>
<dbReference type="Gene3D" id="3.40.50.2000">
    <property type="entry name" value="Glycogen Phosphorylase B"/>
    <property type="match status" value="1"/>
</dbReference>
<dbReference type="InterPro" id="IPR022701">
    <property type="entry name" value="QTMAN_N"/>
</dbReference>
<evidence type="ECO:0000256" key="5">
    <source>
        <dbReference type="ARBA" id="ARBA00044539"/>
    </source>
</evidence>
<dbReference type="InterPro" id="IPR051862">
    <property type="entry name" value="GT-like_domain_containing_1"/>
</dbReference>
<dbReference type="EC" id="2.4.1.110" evidence="4"/>
<name>A0A3B0X496_9ZZZZ</name>
<dbReference type="Pfam" id="PF00534">
    <property type="entry name" value="Glycos_transf_1"/>
    <property type="match status" value="1"/>
</dbReference>
<dbReference type="PANTHER" id="PTHR13615:SF3">
    <property type="entry name" value="GLYCOSYLTRANSFERASE-LIKE DOMAIN-CONTAINING PROTEIN 1"/>
    <property type="match status" value="1"/>
</dbReference>
<protein>
    <recommendedName>
        <fullName evidence="5">tRNA-queuosine alpha-mannosyltransferase</fullName>
        <ecNumber evidence="4">2.4.1.110</ecNumber>
    </recommendedName>
</protein>
<comment type="catalytic activity">
    <reaction evidence="6">
        <text>queuosine(34) in tRNA(Asp) + GDP-alpha-D-mannose = O-4''-alpha-D-mannosylqueuosine(34) in tRNA(Asp) + GDP + H(+)</text>
        <dbReference type="Rhea" id="RHEA:12885"/>
        <dbReference type="Rhea" id="RHEA-COMP:18572"/>
        <dbReference type="Rhea" id="RHEA-COMP:18581"/>
        <dbReference type="ChEBI" id="CHEBI:15378"/>
        <dbReference type="ChEBI" id="CHEBI:57527"/>
        <dbReference type="ChEBI" id="CHEBI:58189"/>
        <dbReference type="ChEBI" id="CHEBI:194431"/>
        <dbReference type="ChEBI" id="CHEBI:194442"/>
        <dbReference type="EC" id="2.4.1.110"/>
    </reaction>
    <physiologicalReaction direction="left-to-right" evidence="6">
        <dbReference type="Rhea" id="RHEA:12886"/>
    </physiologicalReaction>
</comment>